<sequence>MPDNTRLGQIDHIVVLMEENRSFDHMLGFLYTGRQTPSGKPFEGLTGQESVPGDSGRVTVFPIDRTTPDAYFMPGADPREGYAPTNSQLFGTPTPSVPAPAATMDGFVAGFADALQYDSQKHRPIYPGTKPENIMGCFTPEALPVLSGLARGYAVCDHWYSSAPTETLPNRAFALAGTSLGRMDDNVRGIPIPFDTPSIFGLLEKNSVDWAIYSDGKLLTRHDFPDTQQADQRHFGSFTDFERAAGTGTLPRGFTFLEPDWSPTTGNDQHPNYDVAAGEQLIHDVYYTLRNGPNWNRTLLVVTYDEHGGCYDHVAPPSGAVPPDDSQGEFGFDFTRFGVRVPAVLVSPLIEPGTVFRVDGTTPLDHTSLLKTIEQRWKLPPLTRRDEAAPGIGEVLTLDQPRTDDPLDGVAVPTSSGNNPARGTTSHLDTVCEALAAQHLSSA</sequence>
<reference evidence="3 4" key="1">
    <citation type="submission" date="2022-12" db="EMBL/GenBank/DDBJ databases">
        <authorList>
            <person name="Mo P."/>
        </authorList>
    </citation>
    <scope>NUCLEOTIDE SEQUENCE [LARGE SCALE GENOMIC DNA]</scope>
    <source>
        <strain evidence="3 4">HUAS 2-6</strain>
    </source>
</reference>
<name>A0ABY7NWD8_9ACTN</name>
<dbReference type="Gene3D" id="3.40.720.10">
    <property type="entry name" value="Alkaline Phosphatase, subunit A"/>
    <property type="match status" value="2"/>
</dbReference>
<dbReference type="RefSeq" id="WP_270080475.1">
    <property type="nucleotide sequence ID" value="NZ_CP115300.1"/>
</dbReference>
<dbReference type="Pfam" id="PF04185">
    <property type="entry name" value="Phosphoesterase"/>
    <property type="match status" value="1"/>
</dbReference>
<gene>
    <name evidence="3" type="ORF">O1G22_06780</name>
</gene>
<dbReference type="PANTHER" id="PTHR31956">
    <property type="entry name" value="NON-SPECIFIC PHOSPHOLIPASE C4-RELATED"/>
    <property type="match status" value="1"/>
</dbReference>
<dbReference type="InterPro" id="IPR007312">
    <property type="entry name" value="Phosphoesterase"/>
</dbReference>
<keyword evidence="4" id="KW-1185">Reference proteome</keyword>
<evidence type="ECO:0000313" key="4">
    <source>
        <dbReference type="Proteomes" id="UP001212326"/>
    </source>
</evidence>
<evidence type="ECO:0000313" key="3">
    <source>
        <dbReference type="EMBL" id="WBO62544.1"/>
    </source>
</evidence>
<dbReference type="Proteomes" id="UP001212326">
    <property type="component" value="Chromosome"/>
</dbReference>
<keyword evidence="1" id="KW-0378">Hydrolase</keyword>
<keyword evidence="2" id="KW-0843">Virulence</keyword>
<dbReference type="InterPro" id="IPR017850">
    <property type="entry name" value="Alkaline_phosphatase_core_sf"/>
</dbReference>
<dbReference type="EMBL" id="CP115300">
    <property type="protein sequence ID" value="WBO62544.1"/>
    <property type="molecule type" value="Genomic_DNA"/>
</dbReference>
<dbReference type="PANTHER" id="PTHR31956:SF1">
    <property type="entry name" value="NON-SPECIFIC PHOSPHOLIPASE C1"/>
    <property type="match status" value="1"/>
</dbReference>
<accession>A0ABY7NWD8</accession>
<organism evidence="3 4">
    <name type="scientific">Streptomyces camelliae</name>
    <dbReference type="NCBI Taxonomy" id="3004093"/>
    <lineage>
        <taxon>Bacteria</taxon>
        <taxon>Bacillati</taxon>
        <taxon>Actinomycetota</taxon>
        <taxon>Actinomycetes</taxon>
        <taxon>Kitasatosporales</taxon>
        <taxon>Streptomycetaceae</taxon>
        <taxon>Streptomyces</taxon>
    </lineage>
</organism>
<protein>
    <submittedName>
        <fullName evidence="3">Phosphoesterase</fullName>
    </submittedName>
</protein>
<dbReference type="SUPFAM" id="SSF53649">
    <property type="entry name" value="Alkaline phosphatase-like"/>
    <property type="match status" value="1"/>
</dbReference>
<evidence type="ECO:0000256" key="2">
    <source>
        <dbReference type="ARBA" id="ARBA00023026"/>
    </source>
</evidence>
<evidence type="ECO:0000256" key="1">
    <source>
        <dbReference type="ARBA" id="ARBA00022801"/>
    </source>
</evidence>
<proteinExistence type="predicted"/>